<evidence type="ECO:0000256" key="7">
    <source>
        <dbReference type="ARBA" id="ARBA00023128"/>
    </source>
</evidence>
<comment type="function">
    <text evidence="8">Membrane-associated protein that warps the membrane surface to access and bind aromatic isoprenes with high specificity, including ubiquinone (CoQ) isoprene intermediates and presents them directly to Coq7, therefore facilitating the Coq7-mediated hydroxylase step. Participates in the biosynthesis of coenzyme Q, also named ubiquinone, an essential lipid-soluble electron transporter for aerobic cellular respiration.</text>
</comment>
<comment type="pathway">
    <text evidence="2 8">Cofactor biosynthesis; ubiquinone biosynthesis.</text>
</comment>
<evidence type="ECO:0000256" key="5">
    <source>
        <dbReference type="ARBA" id="ARBA00022946"/>
    </source>
</evidence>
<reference evidence="10 12" key="1">
    <citation type="submission" date="2015-02" db="EMBL/GenBank/DDBJ databases">
        <authorList>
            <person name="Chooi Y.-H."/>
        </authorList>
    </citation>
    <scope>NUCLEOTIDE SEQUENCE [LARGE SCALE GENOMIC DNA]</scope>
    <source>
        <strain evidence="10">E3</strain>
    </source>
</reference>
<geneLocation type="mitochondrion" evidence="11"/>
<dbReference type="GO" id="GO:0005743">
    <property type="term" value="C:mitochondrial inner membrane"/>
    <property type="evidence" value="ECO:0007669"/>
    <property type="project" value="TreeGrafter"/>
</dbReference>
<evidence type="ECO:0000256" key="6">
    <source>
        <dbReference type="ARBA" id="ARBA00023121"/>
    </source>
</evidence>
<evidence type="ECO:0000313" key="12">
    <source>
        <dbReference type="Proteomes" id="UP000039324"/>
    </source>
</evidence>
<keyword evidence="4 8" id="KW-0831">Ubiquinone biosynthesis</keyword>
<dbReference type="UniPathway" id="UPA00232"/>
<evidence type="ECO:0000256" key="1">
    <source>
        <dbReference type="ARBA" id="ARBA00004173"/>
    </source>
</evidence>
<dbReference type="NCBIfam" id="TIGR02396">
    <property type="entry name" value="diverge_rpsU"/>
    <property type="match status" value="1"/>
</dbReference>
<evidence type="ECO:0000259" key="9">
    <source>
        <dbReference type="Pfam" id="PF08511"/>
    </source>
</evidence>
<evidence type="ECO:0000256" key="4">
    <source>
        <dbReference type="ARBA" id="ARBA00022688"/>
    </source>
</evidence>
<dbReference type="GO" id="GO:0008289">
    <property type="term" value="F:lipid binding"/>
    <property type="evidence" value="ECO:0007669"/>
    <property type="project" value="UniProtKB-UniRule"/>
</dbReference>
<evidence type="ECO:0000313" key="10">
    <source>
        <dbReference type="EMBL" id="CEP00458.1"/>
    </source>
</evidence>
<dbReference type="Pfam" id="PF08511">
    <property type="entry name" value="COQ9"/>
    <property type="match status" value="1"/>
</dbReference>
<dbReference type="Proteomes" id="UP000290189">
    <property type="component" value="Unassembled WGS sequence"/>
</dbReference>
<keyword evidence="5" id="KW-0809">Transit peptide</keyword>
<dbReference type="InterPro" id="IPR012762">
    <property type="entry name" value="Ubiq_biosynth_COQ9"/>
</dbReference>
<dbReference type="PANTHER" id="PTHR21427">
    <property type="entry name" value="UBIQUINONE BIOSYNTHESIS PROTEIN COQ9, MITOCHONDRIAL"/>
    <property type="match status" value="1"/>
</dbReference>
<dbReference type="InterPro" id="IPR013718">
    <property type="entry name" value="COQ9_C"/>
</dbReference>
<sequence>MWAVRMSCRRLSTTSFAAGDTAAVRRLLEESVKYVPRLGFTTSALSAGAVGLGMSPMAHGMCTRGAIELVEHVMEAARNQMVDVVKTNCDPATSSKLDVLRLAIRTRLEGIIPYVNRWAEAMALGAMPHNAIQTSQNLACLVDDIAHLAFDETVNVDWYAMRAGIGAVYVSTELFMLQDRSQDYADTWAFLDRRLQEFSTYATVPDQVLEHTRSAAALAWSGVTSLVSTFLPASSARHADTIHQPPPVQPEPNPQQP</sequence>
<dbReference type="OMA" id="CTRGAIE"/>
<comment type="similarity">
    <text evidence="3 8">Belongs to the COQ9 family.</text>
</comment>
<dbReference type="Gene3D" id="1.10.357.10">
    <property type="entry name" value="Tetracycline Repressor, domain 2"/>
    <property type="match status" value="1"/>
</dbReference>
<organism evidence="10 12">
    <name type="scientific">Plasmodiophora brassicae</name>
    <name type="common">Clubroot disease agent</name>
    <dbReference type="NCBI Taxonomy" id="37360"/>
    <lineage>
        <taxon>Eukaryota</taxon>
        <taxon>Sar</taxon>
        <taxon>Rhizaria</taxon>
        <taxon>Endomyxa</taxon>
        <taxon>Phytomyxea</taxon>
        <taxon>Plasmodiophorida</taxon>
        <taxon>Plasmodiophoridae</taxon>
        <taxon>Plasmodiophora</taxon>
    </lineage>
</organism>
<feature type="domain" description="COQ9 C-terminal" evidence="9">
    <location>
        <begin position="134"/>
        <end position="200"/>
    </location>
</feature>
<dbReference type="AlphaFoldDB" id="A0A0G4IYL3"/>
<dbReference type="EMBL" id="OVEO01000002">
    <property type="protein sequence ID" value="SPQ94039.1"/>
    <property type="molecule type" value="Genomic_DNA"/>
</dbReference>
<reference evidence="11 13" key="2">
    <citation type="submission" date="2018-03" db="EMBL/GenBank/DDBJ databases">
        <authorList>
            <person name="Fogelqvist J."/>
        </authorList>
    </citation>
    <scope>NUCLEOTIDE SEQUENCE [LARGE SCALE GENOMIC DNA]</scope>
</reference>
<accession>A0A0G4IYL3</accession>
<dbReference type="GO" id="GO:0006744">
    <property type="term" value="P:ubiquinone biosynthetic process"/>
    <property type="evidence" value="ECO:0007669"/>
    <property type="project" value="UniProtKB-UniRule"/>
</dbReference>
<dbReference type="OrthoDB" id="619536at2759"/>
<evidence type="ECO:0000256" key="3">
    <source>
        <dbReference type="ARBA" id="ARBA00010766"/>
    </source>
</evidence>
<evidence type="ECO:0000256" key="8">
    <source>
        <dbReference type="RuleBase" id="RU366063"/>
    </source>
</evidence>
<keyword evidence="6 8" id="KW-0446">Lipid-binding</keyword>
<protein>
    <recommendedName>
        <fullName evidence="8">Ubiquinone biosynthesis protein</fullName>
    </recommendedName>
</protein>
<proteinExistence type="inferred from homology"/>
<evidence type="ECO:0000313" key="11">
    <source>
        <dbReference type="EMBL" id="SPQ94039.1"/>
    </source>
</evidence>
<keyword evidence="7 8" id="KW-0496">Mitochondrion</keyword>
<evidence type="ECO:0000313" key="13">
    <source>
        <dbReference type="Proteomes" id="UP000290189"/>
    </source>
</evidence>
<dbReference type="EMBL" id="CDSF01000101">
    <property type="protein sequence ID" value="CEP00458.1"/>
    <property type="molecule type" value="Genomic_DNA"/>
</dbReference>
<comment type="subcellular location">
    <subcellularLocation>
        <location evidence="1 8">Mitochondrion</location>
    </subcellularLocation>
</comment>
<gene>
    <name evidence="10" type="ORF">PBRA_001512</name>
    <name evidence="11" type="ORF">PLBR_LOCUS1254</name>
</gene>
<dbReference type="Proteomes" id="UP000039324">
    <property type="component" value="Unassembled WGS sequence"/>
</dbReference>
<dbReference type="FunFam" id="1.10.357.10:FF:000004">
    <property type="entry name" value="Ubiquinone biosynthesis protein COQ9, mitochondrial"/>
    <property type="match status" value="1"/>
</dbReference>
<keyword evidence="12" id="KW-1185">Reference proteome</keyword>
<name>A0A0G4IYL3_PLABS</name>
<dbReference type="PANTHER" id="PTHR21427:SF19">
    <property type="entry name" value="UBIQUINONE BIOSYNTHESIS PROTEIN COQ9, MITOCHONDRIAL"/>
    <property type="match status" value="1"/>
</dbReference>
<evidence type="ECO:0000256" key="2">
    <source>
        <dbReference type="ARBA" id="ARBA00004749"/>
    </source>
</evidence>
<dbReference type="STRING" id="37360.A0A0G4IYL3"/>